<dbReference type="EMBL" id="CYZV01000004">
    <property type="protein sequence ID" value="CUN71338.1"/>
    <property type="molecule type" value="Genomic_DNA"/>
</dbReference>
<dbReference type="OrthoDB" id="9807097at2"/>
<dbReference type="InterPro" id="IPR043148">
    <property type="entry name" value="TagF_C"/>
</dbReference>
<reference evidence="7 8" key="1">
    <citation type="submission" date="2015-09" db="EMBL/GenBank/DDBJ databases">
        <authorList>
            <consortium name="Pathogen Informatics"/>
        </authorList>
    </citation>
    <scope>NUCLEOTIDE SEQUENCE [LARGE SCALE GENOMIC DNA]</scope>
    <source>
        <strain evidence="7 8">2789STDY5834855</strain>
    </source>
</reference>
<accession>A0A173Z817</accession>
<evidence type="ECO:0000256" key="3">
    <source>
        <dbReference type="ARBA" id="ARBA00022475"/>
    </source>
</evidence>
<evidence type="ECO:0000256" key="1">
    <source>
        <dbReference type="ARBA" id="ARBA00004202"/>
    </source>
</evidence>
<keyword evidence="5" id="KW-0777">Teichoic acid biosynthesis</keyword>
<dbReference type="SUPFAM" id="SSF53756">
    <property type="entry name" value="UDP-Glycosyltransferase/glycogen phosphorylase"/>
    <property type="match status" value="1"/>
</dbReference>
<evidence type="ECO:0000256" key="5">
    <source>
        <dbReference type="ARBA" id="ARBA00022944"/>
    </source>
</evidence>
<dbReference type="InterPro" id="IPR043149">
    <property type="entry name" value="TagF_N"/>
</dbReference>
<dbReference type="GO" id="GO:0047355">
    <property type="term" value="F:CDP-glycerol glycerophosphotransferase activity"/>
    <property type="evidence" value="ECO:0007669"/>
    <property type="project" value="UniProtKB-EC"/>
</dbReference>
<dbReference type="PANTHER" id="PTHR37316">
    <property type="entry name" value="TEICHOIC ACID GLYCEROL-PHOSPHATE PRIMASE"/>
    <property type="match status" value="1"/>
</dbReference>
<keyword evidence="3" id="KW-1003">Cell membrane</keyword>
<dbReference type="InterPro" id="IPR051612">
    <property type="entry name" value="Teichoic_Acid_Biosynth"/>
</dbReference>
<sequence length="383" mass="44890">MEGVAKIKSFIITSIIRIFNCLPIRNNKIFLYSYYGSQYGCSPKYISEYIVKNYPDKYDIVWAFNDVKSKESIQGIRKVKIMSLKYFYELCTSKVIITNFRTTETFKKRNNQYYIQTWHSSLRLKQIEKDAEDTLPVHYIKMAKEDSKKLDLLISGCKFSTDIFKRAFWYDGEIFEHGTPRNDILVKSDSNLNGMVKEKLKIDKDKKIILYAPTFRKNNNLEIYNIDYSKIINKLKDKFGGEWVFLVKLHPHLVSKSDELVYGKYVLDVTKYDDIQELLSIADVLISDYSSLMFDFALTKKPCFLYVPDLDEYIENDRGLYFAINELPFISVKNNDELASEIANFDSDKYDKDLKSFSSKIGSFEIGKCSEELEKKISKVCFR</sequence>
<evidence type="ECO:0000256" key="4">
    <source>
        <dbReference type="ARBA" id="ARBA00022679"/>
    </source>
</evidence>
<dbReference type="Gene3D" id="3.40.50.11820">
    <property type="match status" value="1"/>
</dbReference>
<dbReference type="Pfam" id="PF04464">
    <property type="entry name" value="Glyphos_transf"/>
    <property type="match status" value="1"/>
</dbReference>
<dbReference type="RefSeq" id="WP_055275336.1">
    <property type="nucleotide sequence ID" value="NZ_CYZV01000004.1"/>
</dbReference>
<dbReference type="EC" id="2.7.8.12" evidence="7"/>
<dbReference type="AlphaFoldDB" id="A0A173Z817"/>
<protein>
    <submittedName>
        <fullName evidence="7">Glycero-phosphotransferase</fullName>
        <ecNumber evidence="7">2.7.8.12</ecNumber>
    </submittedName>
</protein>
<dbReference type="GO" id="GO:0005886">
    <property type="term" value="C:plasma membrane"/>
    <property type="evidence" value="ECO:0007669"/>
    <property type="project" value="UniProtKB-SubCell"/>
</dbReference>
<organism evidence="7 8">
    <name type="scientific">Clostridium disporicum</name>
    <dbReference type="NCBI Taxonomy" id="84024"/>
    <lineage>
        <taxon>Bacteria</taxon>
        <taxon>Bacillati</taxon>
        <taxon>Bacillota</taxon>
        <taxon>Clostridia</taxon>
        <taxon>Eubacteriales</taxon>
        <taxon>Clostridiaceae</taxon>
        <taxon>Clostridium</taxon>
    </lineage>
</organism>
<name>A0A173Z817_9CLOT</name>
<dbReference type="Gene3D" id="3.40.50.12580">
    <property type="match status" value="1"/>
</dbReference>
<keyword evidence="4 7" id="KW-0808">Transferase</keyword>
<evidence type="ECO:0000256" key="6">
    <source>
        <dbReference type="ARBA" id="ARBA00023136"/>
    </source>
</evidence>
<evidence type="ECO:0000313" key="7">
    <source>
        <dbReference type="EMBL" id="CUN71338.1"/>
    </source>
</evidence>
<dbReference type="Proteomes" id="UP000095558">
    <property type="component" value="Unassembled WGS sequence"/>
</dbReference>
<comment type="similarity">
    <text evidence="2">Belongs to the CDP-glycerol glycerophosphotransferase family.</text>
</comment>
<dbReference type="GO" id="GO:0019350">
    <property type="term" value="P:teichoic acid biosynthetic process"/>
    <property type="evidence" value="ECO:0007669"/>
    <property type="project" value="UniProtKB-KW"/>
</dbReference>
<dbReference type="InterPro" id="IPR007554">
    <property type="entry name" value="Glycerophosphate_synth"/>
</dbReference>
<evidence type="ECO:0000256" key="2">
    <source>
        <dbReference type="ARBA" id="ARBA00010488"/>
    </source>
</evidence>
<comment type="subcellular location">
    <subcellularLocation>
        <location evidence="1">Cell membrane</location>
        <topology evidence="1">Peripheral membrane protein</topology>
    </subcellularLocation>
</comment>
<proteinExistence type="inferred from homology"/>
<evidence type="ECO:0000313" key="8">
    <source>
        <dbReference type="Proteomes" id="UP000095558"/>
    </source>
</evidence>
<gene>
    <name evidence="7" type="primary">tagF_1</name>
    <name evidence="7" type="ORF">ERS852470_00553</name>
</gene>
<dbReference type="PANTHER" id="PTHR37316:SF3">
    <property type="entry name" value="TEICHOIC ACID GLYCEROL-PHOSPHATE TRANSFERASE"/>
    <property type="match status" value="1"/>
</dbReference>
<keyword evidence="6" id="KW-0472">Membrane</keyword>